<feature type="compositionally biased region" description="Basic and acidic residues" evidence="1">
    <location>
        <begin position="38"/>
        <end position="50"/>
    </location>
</feature>
<dbReference type="Proteomes" id="UP000792457">
    <property type="component" value="Unassembled WGS sequence"/>
</dbReference>
<evidence type="ECO:0000313" key="3">
    <source>
        <dbReference type="Proteomes" id="UP000792457"/>
    </source>
</evidence>
<dbReference type="EMBL" id="KZ308325">
    <property type="protein sequence ID" value="KAG8227515.1"/>
    <property type="molecule type" value="Genomic_DNA"/>
</dbReference>
<protein>
    <submittedName>
        <fullName evidence="2">Uncharacterized protein</fullName>
    </submittedName>
</protein>
<reference evidence="2" key="1">
    <citation type="submission" date="2013-04" db="EMBL/GenBank/DDBJ databases">
        <authorList>
            <person name="Qu J."/>
            <person name="Murali S.C."/>
            <person name="Bandaranaike D."/>
            <person name="Bellair M."/>
            <person name="Blankenburg K."/>
            <person name="Chao H."/>
            <person name="Dinh H."/>
            <person name="Doddapaneni H."/>
            <person name="Downs B."/>
            <person name="Dugan-Rocha S."/>
            <person name="Elkadiri S."/>
            <person name="Gnanaolivu R.D."/>
            <person name="Hernandez B."/>
            <person name="Javaid M."/>
            <person name="Jayaseelan J.C."/>
            <person name="Lee S."/>
            <person name="Li M."/>
            <person name="Ming W."/>
            <person name="Munidasa M."/>
            <person name="Muniz J."/>
            <person name="Nguyen L."/>
            <person name="Ongeri F."/>
            <person name="Osuji N."/>
            <person name="Pu L.-L."/>
            <person name="Puazo M."/>
            <person name="Qu C."/>
            <person name="Quiroz J."/>
            <person name="Raj R."/>
            <person name="Weissenberger G."/>
            <person name="Xin Y."/>
            <person name="Zou X."/>
            <person name="Han Y."/>
            <person name="Richards S."/>
            <person name="Worley K."/>
            <person name="Muzny D."/>
            <person name="Gibbs R."/>
        </authorList>
    </citation>
    <scope>NUCLEOTIDE SEQUENCE</scope>
    <source>
        <strain evidence="2">Sampled in the wild</strain>
    </source>
</reference>
<proteinExistence type="predicted"/>
<comment type="caution">
    <text evidence="2">The sequence shown here is derived from an EMBL/GenBank/DDBJ whole genome shotgun (WGS) entry which is preliminary data.</text>
</comment>
<organism evidence="2 3">
    <name type="scientific">Ladona fulva</name>
    <name type="common">Scarce chaser dragonfly</name>
    <name type="synonym">Libellula fulva</name>
    <dbReference type="NCBI Taxonomy" id="123851"/>
    <lineage>
        <taxon>Eukaryota</taxon>
        <taxon>Metazoa</taxon>
        <taxon>Ecdysozoa</taxon>
        <taxon>Arthropoda</taxon>
        <taxon>Hexapoda</taxon>
        <taxon>Insecta</taxon>
        <taxon>Pterygota</taxon>
        <taxon>Palaeoptera</taxon>
        <taxon>Odonata</taxon>
        <taxon>Epiprocta</taxon>
        <taxon>Anisoptera</taxon>
        <taxon>Libelluloidea</taxon>
        <taxon>Libellulidae</taxon>
        <taxon>Ladona</taxon>
    </lineage>
</organism>
<name>A0A8K0K394_LADFU</name>
<accession>A0A8K0K394</accession>
<feature type="region of interest" description="Disordered" evidence="1">
    <location>
        <begin position="1"/>
        <end position="111"/>
    </location>
</feature>
<feature type="non-terminal residue" evidence="2">
    <location>
        <position position="133"/>
    </location>
</feature>
<sequence>MMETASATQPEPYIFGSVSIRRRQQEETTSRRNCPPYDAKRRSVDVRKSPDMGLELKNGEANGTDGSNEGENGVDCMEDESRSGDSGVGSKKEEPGCEGGESGGSEPKDEDAAFCCRSQNAEHGQCCDVLSGR</sequence>
<gene>
    <name evidence="2" type="ORF">J437_LFUL002404</name>
</gene>
<reference evidence="2" key="2">
    <citation type="submission" date="2017-10" db="EMBL/GenBank/DDBJ databases">
        <title>Ladona fulva Genome sequencing and assembly.</title>
        <authorList>
            <person name="Murali S."/>
            <person name="Richards S."/>
            <person name="Bandaranaike D."/>
            <person name="Bellair M."/>
            <person name="Blankenburg K."/>
            <person name="Chao H."/>
            <person name="Dinh H."/>
            <person name="Doddapaneni H."/>
            <person name="Dugan-Rocha S."/>
            <person name="Elkadiri S."/>
            <person name="Gnanaolivu R."/>
            <person name="Hernandez B."/>
            <person name="Skinner E."/>
            <person name="Javaid M."/>
            <person name="Lee S."/>
            <person name="Li M."/>
            <person name="Ming W."/>
            <person name="Munidasa M."/>
            <person name="Muniz J."/>
            <person name="Nguyen L."/>
            <person name="Hughes D."/>
            <person name="Osuji N."/>
            <person name="Pu L.-L."/>
            <person name="Puazo M."/>
            <person name="Qu C."/>
            <person name="Quiroz J."/>
            <person name="Raj R."/>
            <person name="Weissenberger G."/>
            <person name="Xin Y."/>
            <person name="Zou X."/>
            <person name="Han Y."/>
            <person name="Worley K."/>
            <person name="Muzny D."/>
            <person name="Gibbs R."/>
        </authorList>
    </citation>
    <scope>NUCLEOTIDE SEQUENCE</scope>
    <source>
        <strain evidence="2">Sampled in the wild</strain>
    </source>
</reference>
<evidence type="ECO:0000256" key="1">
    <source>
        <dbReference type="SAM" id="MobiDB-lite"/>
    </source>
</evidence>
<evidence type="ECO:0000313" key="2">
    <source>
        <dbReference type="EMBL" id="KAG8227515.1"/>
    </source>
</evidence>
<keyword evidence="3" id="KW-1185">Reference proteome</keyword>
<dbReference type="AlphaFoldDB" id="A0A8K0K394"/>